<dbReference type="GO" id="GO:0006310">
    <property type="term" value="P:DNA recombination"/>
    <property type="evidence" value="ECO:0007669"/>
    <property type="project" value="UniProtKB-KW"/>
</dbReference>
<keyword evidence="1" id="KW-0233">DNA recombination</keyword>
<dbReference type="Proteomes" id="UP000002207">
    <property type="component" value="Chromosome"/>
</dbReference>
<evidence type="ECO:0000313" key="5">
    <source>
        <dbReference type="Proteomes" id="UP000002207"/>
    </source>
</evidence>
<dbReference type="STRING" id="240015.ACP_0771"/>
<reference evidence="4 5" key="1">
    <citation type="journal article" date="2009" name="Appl. Environ. Microbiol.">
        <title>Three genomes from the phylum Acidobacteria provide insight into the lifestyles of these microorganisms in soils.</title>
        <authorList>
            <person name="Ward N.L."/>
            <person name="Challacombe J.F."/>
            <person name="Janssen P.H."/>
            <person name="Henrissat B."/>
            <person name="Coutinho P.M."/>
            <person name="Wu M."/>
            <person name="Xie G."/>
            <person name="Haft D.H."/>
            <person name="Sait M."/>
            <person name="Badger J."/>
            <person name="Barabote R.D."/>
            <person name="Bradley B."/>
            <person name="Brettin T.S."/>
            <person name="Brinkac L.M."/>
            <person name="Bruce D."/>
            <person name="Creasy T."/>
            <person name="Daugherty S.C."/>
            <person name="Davidsen T.M."/>
            <person name="DeBoy R.T."/>
            <person name="Detter J.C."/>
            <person name="Dodson R.J."/>
            <person name="Durkin A.S."/>
            <person name="Ganapathy A."/>
            <person name="Gwinn-Giglio M."/>
            <person name="Han C.S."/>
            <person name="Khouri H."/>
            <person name="Kiss H."/>
            <person name="Kothari S.P."/>
            <person name="Madupu R."/>
            <person name="Nelson K.E."/>
            <person name="Nelson W.C."/>
            <person name="Paulsen I."/>
            <person name="Penn K."/>
            <person name="Ren Q."/>
            <person name="Rosovitz M.J."/>
            <person name="Selengut J.D."/>
            <person name="Shrivastava S."/>
            <person name="Sullivan S.A."/>
            <person name="Tapia R."/>
            <person name="Thompson L.S."/>
            <person name="Watkins K.L."/>
            <person name="Yang Q."/>
            <person name="Yu C."/>
            <person name="Zafar N."/>
            <person name="Zhou L."/>
            <person name="Kuske C.R."/>
        </authorList>
    </citation>
    <scope>NUCLEOTIDE SEQUENCE [LARGE SCALE GENOMIC DNA]</scope>
    <source>
        <strain evidence="5">ATCC 51196 / DSM 11244 / BCRC 80197 / JCM 7670 / NBRC 15755 / NCIMB 13165 / 161</strain>
    </source>
</reference>
<dbReference type="InterPro" id="IPR002104">
    <property type="entry name" value="Integrase_catalytic"/>
</dbReference>
<accession>C1F2A9</accession>
<dbReference type="GO" id="GO:0003677">
    <property type="term" value="F:DNA binding"/>
    <property type="evidence" value="ECO:0007669"/>
    <property type="project" value="InterPro"/>
</dbReference>
<organism evidence="4 5">
    <name type="scientific">Acidobacterium capsulatum (strain ATCC 51196 / DSM 11244 / BCRC 80197 / JCM 7670 / NBRC 15755 / NCIMB 13165 / 161)</name>
    <dbReference type="NCBI Taxonomy" id="240015"/>
    <lineage>
        <taxon>Bacteria</taxon>
        <taxon>Pseudomonadati</taxon>
        <taxon>Acidobacteriota</taxon>
        <taxon>Terriglobia</taxon>
        <taxon>Terriglobales</taxon>
        <taxon>Acidobacteriaceae</taxon>
        <taxon>Acidobacterium</taxon>
    </lineage>
</organism>
<dbReference type="GO" id="GO:0015074">
    <property type="term" value="P:DNA integration"/>
    <property type="evidence" value="ECO:0007669"/>
    <property type="project" value="InterPro"/>
</dbReference>
<gene>
    <name evidence="4" type="ordered locus">ACP_0771</name>
</gene>
<dbReference type="SUPFAM" id="SSF56349">
    <property type="entry name" value="DNA breaking-rejoining enzymes"/>
    <property type="match status" value="1"/>
</dbReference>
<dbReference type="InterPro" id="IPR011010">
    <property type="entry name" value="DNA_brk_join_enz"/>
</dbReference>
<dbReference type="KEGG" id="aca:ACP_0771"/>
<dbReference type="RefSeq" id="WP_015895942.1">
    <property type="nucleotide sequence ID" value="NC_012483.1"/>
</dbReference>
<dbReference type="HOGENOM" id="CLU_1691663_0_0_0"/>
<evidence type="ECO:0000259" key="3">
    <source>
        <dbReference type="PROSITE" id="PS51898"/>
    </source>
</evidence>
<evidence type="ECO:0000256" key="2">
    <source>
        <dbReference type="SAM" id="MobiDB-lite"/>
    </source>
</evidence>
<dbReference type="EMBL" id="CP001472">
    <property type="protein sequence ID" value="ACO34034.1"/>
    <property type="molecule type" value="Genomic_DNA"/>
</dbReference>
<sequence length="155" mass="17102">MSNLVAPKSVGDYLERIRAISKATGPEGRVFTNFTGKPAKSLYTSLIADLLNEANLREGTQGVPRSTYCFRHTYATLRLQEGVDVYSLAEQMGASVHMIESHYGHVNTIKHADRVLQGMAGWELPHPDVDVTRAKASKAAETHDKSKRGQHRRAG</sequence>
<dbReference type="eggNOG" id="COG0582">
    <property type="taxonomic scope" value="Bacteria"/>
</dbReference>
<feature type="region of interest" description="Disordered" evidence="2">
    <location>
        <begin position="134"/>
        <end position="155"/>
    </location>
</feature>
<feature type="compositionally biased region" description="Basic residues" evidence="2">
    <location>
        <begin position="145"/>
        <end position="155"/>
    </location>
</feature>
<feature type="compositionally biased region" description="Basic and acidic residues" evidence="2">
    <location>
        <begin position="134"/>
        <end position="144"/>
    </location>
</feature>
<dbReference type="InParanoid" id="C1F2A9"/>
<proteinExistence type="predicted"/>
<keyword evidence="5" id="KW-1185">Reference proteome</keyword>
<dbReference type="InterPro" id="IPR013762">
    <property type="entry name" value="Integrase-like_cat_sf"/>
</dbReference>
<dbReference type="PROSITE" id="PS51898">
    <property type="entry name" value="TYR_RECOMBINASE"/>
    <property type="match status" value="1"/>
</dbReference>
<evidence type="ECO:0000313" key="4">
    <source>
        <dbReference type="EMBL" id="ACO34034.1"/>
    </source>
</evidence>
<dbReference type="Gene3D" id="1.10.443.10">
    <property type="entry name" value="Intergrase catalytic core"/>
    <property type="match status" value="1"/>
</dbReference>
<evidence type="ECO:0000256" key="1">
    <source>
        <dbReference type="ARBA" id="ARBA00023172"/>
    </source>
</evidence>
<protein>
    <submittedName>
        <fullName evidence="4">Conserved domain protein</fullName>
    </submittedName>
</protein>
<dbReference type="AlphaFoldDB" id="C1F2A9"/>
<feature type="domain" description="Tyr recombinase" evidence="3">
    <location>
        <begin position="1"/>
        <end position="117"/>
    </location>
</feature>
<name>C1F2A9_ACIC5</name>